<dbReference type="InterPro" id="IPR015943">
    <property type="entry name" value="WD40/YVTN_repeat-like_dom_sf"/>
</dbReference>
<dbReference type="Pfam" id="PF26255">
    <property type="entry name" value="Viral_env_HRPV"/>
    <property type="match status" value="1"/>
</dbReference>
<dbReference type="AlphaFoldDB" id="A0A9E7N6W4"/>
<dbReference type="SUPFAM" id="SSF50969">
    <property type="entry name" value="YVTN repeat-like/Quinoprotein amine dehydrogenase"/>
    <property type="match status" value="1"/>
</dbReference>
<dbReference type="InterPro" id="IPR002372">
    <property type="entry name" value="PQQ_rpt_dom"/>
</dbReference>
<dbReference type="Pfam" id="PF13360">
    <property type="entry name" value="PQQ_2"/>
    <property type="match status" value="1"/>
</dbReference>
<evidence type="ECO:0000256" key="1">
    <source>
        <dbReference type="SAM" id="MobiDB-lite"/>
    </source>
</evidence>
<accession>A0A9E7N6W4</accession>
<keyword evidence="2" id="KW-0812">Transmembrane</keyword>
<reference evidence="5" key="1">
    <citation type="submission" date="2022-06" db="EMBL/GenBank/DDBJ databases">
        <title>Diverse halophilic archaea isolated from saline environments.</title>
        <authorList>
            <person name="Cui H.-L."/>
        </authorList>
    </citation>
    <scope>NUCLEOTIDE SEQUENCE</scope>
    <source>
        <strain evidence="5">WLHS1</strain>
    </source>
</reference>
<evidence type="ECO:0000256" key="2">
    <source>
        <dbReference type="SAM" id="Phobius"/>
    </source>
</evidence>
<feature type="transmembrane region" description="Helical" evidence="2">
    <location>
        <begin position="940"/>
        <end position="962"/>
    </location>
</feature>
<feature type="region of interest" description="Disordered" evidence="1">
    <location>
        <begin position="867"/>
        <end position="889"/>
    </location>
</feature>
<evidence type="ECO:0000259" key="4">
    <source>
        <dbReference type="Pfam" id="PF26255"/>
    </source>
</evidence>
<evidence type="ECO:0000259" key="3">
    <source>
        <dbReference type="Pfam" id="PF13360"/>
    </source>
</evidence>
<feature type="domain" description="Envelope protein N-terminal" evidence="4">
    <location>
        <begin position="87"/>
        <end position="416"/>
    </location>
</feature>
<feature type="domain" description="Pyrrolo-quinoline quinone repeat" evidence="3">
    <location>
        <begin position="531"/>
        <end position="672"/>
    </location>
</feature>
<dbReference type="InterPro" id="IPR006311">
    <property type="entry name" value="TAT_signal"/>
</dbReference>
<keyword evidence="2" id="KW-0472">Membrane</keyword>
<dbReference type="GeneID" id="73291110"/>
<evidence type="ECO:0000313" key="5">
    <source>
        <dbReference type="EMBL" id="UTF52817.1"/>
    </source>
</evidence>
<protein>
    <submittedName>
        <fullName evidence="5">PQQ-like beta-propeller repeat protein</fullName>
    </submittedName>
</protein>
<proteinExistence type="predicted"/>
<dbReference type="RefSeq" id="WP_254156879.1">
    <property type="nucleotide sequence ID" value="NZ_CP100355.1"/>
</dbReference>
<dbReference type="EMBL" id="CP100355">
    <property type="protein sequence ID" value="UTF52817.1"/>
    <property type="molecule type" value="Genomic_DNA"/>
</dbReference>
<dbReference type="InterPro" id="IPR058677">
    <property type="entry name" value="ORF4_N"/>
</dbReference>
<dbReference type="Gene3D" id="2.130.10.10">
    <property type="entry name" value="YVTN repeat-like/Quinoprotein amine dehydrogenase"/>
    <property type="match status" value="1"/>
</dbReference>
<name>A0A9E7N6W4_9EURY</name>
<dbReference type="KEGG" id="sawl:NGM29_13650"/>
<dbReference type="Proteomes" id="UP001056855">
    <property type="component" value="Chromosome"/>
</dbReference>
<keyword evidence="2" id="KW-1133">Transmembrane helix</keyword>
<sequence length="967" mass="104186">MSSAQRPKPTAETYQHGITLTRRRALQAFGAVMVAGGGAAASSGTVAADFGVVDGIKEAVSGAAKSGYLAAATSPIGLALFVGAVGVDYFFDDTNTDPSADRLILHQLVHNEIAWMDAHFTNFGNYLEDTRPIASLEARHGIASAWEAGEGSSTAYDTALKRIRQYYELAEYNHLHVGAKALLQMSYIVNSGLDTDPQYKITGLADYDSTDDGTLDSTVQVRLTENRTEELFTLHDGTALQPGSFEHVDHLGGTISTPADETEITNGSAYFPEFELIEDPDGAANVVHTQPVTDALIDSWDETEETVTFTDDDGTEYVWDFRLVTQNVDDGVDENASLLAFDGTEWVRMFHDIRGQSDTVVGWYDLEFVEDIYAELDAGNLTPEQVRSPEGMARYLSGTDDVEDERFQISWMQQFGFERADLTKVRGMSITWNGATETWVNPDSNLDDRRVHPDAFTEDASYSGVLFGSDLPASGFQTGSRYYVGPLVYGRASDEIRALDHYTLEMQYAIDTAYSNDVAVGDGVLYAAGDGVACLDITDGSEIWTSTDTTTVNQIEYAPEGDVLALKRGDNTVAIMDPSDGSITQTISAADDIGGMALLADGSTVYWSNRGTTDNLVAYDTSDGSNIFTEADVRASDLSLSPDEQYLAHTGITHDSFAEVGVRDPSDGSHIWGSNGMETNNTQQVAASAEYVAVRDNEGNLTGYDITDGTEVWVDTVSGGSLTASPDGYLVRGSDSELEIRDMSDGAVLRSVLSGLGSPTYHHVSGEIDGFAAKAVMFDESTNEKNGQGQVDLWHGVLEVVEMWDAGGAEITHVDDQTIADIEGLEGTPDSIDTIISEMNEFDSVDDIRYARHVFAILEHYGIEDSTTVSNDGDGDVTTTEPDYTDPDYDSFDSTEFAEAMASLEEKIAQLESEEDNDGGSDNDDPLFGPIFGDGFESGGLLGIGIIGVVILAIVGIVTDLIPGLGN</sequence>
<dbReference type="InterPro" id="IPR011044">
    <property type="entry name" value="Quino_amine_DH_bsu"/>
</dbReference>
<keyword evidence="6" id="KW-1185">Reference proteome</keyword>
<evidence type="ECO:0000313" key="6">
    <source>
        <dbReference type="Proteomes" id="UP001056855"/>
    </source>
</evidence>
<organism evidence="5 6">
    <name type="scientific">Natronosalvus rutilus</name>
    <dbReference type="NCBI Taxonomy" id="2953753"/>
    <lineage>
        <taxon>Archaea</taxon>
        <taxon>Methanobacteriati</taxon>
        <taxon>Methanobacteriota</taxon>
        <taxon>Stenosarchaea group</taxon>
        <taxon>Halobacteria</taxon>
        <taxon>Halobacteriales</taxon>
        <taxon>Natrialbaceae</taxon>
        <taxon>Natronosalvus</taxon>
    </lineage>
</organism>
<gene>
    <name evidence="5" type="ORF">NGM29_13650</name>
</gene>
<dbReference type="PROSITE" id="PS51318">
    <property type="entry name" value="TAT"/>
    <property type="match status" value="1"/>
</dbReference>